<feature type="domain" description="DM2" evidence="7">
    <location>
        <begin position="85"/>
        <end position="171"/>
    </location>
</feature>
<organism evidence="8 9">
    <name type="scientific">Nephila pilipes</name>
    <name type="common">Giant wood spider</name>
    <name type="synonym">Nephila maculata</name>
    <dbReference type="NCBI Taxonomy" id="299642"/>
    <lineage>
        <taxon>Eukaryota</taxon>
        <taxon>Metazoa</taxon>
        <taxon>Ecdysozoa</taxon>
        <taxon>Arthropoda</taxon>
        <taxon>Chelicerata</taxon>
        <taxon>Arachnida</taxon>
        <taxon>Araneae</taxon>
        <taxon>Araneomorphae</taxon>
        <taxon>Entelegynae</taxon>
        <taxon>Araneoidea</taxon>
        <taxon>Nephilidae</taxon>
        <taxon>Nephila</taxon>
    </lineage>
</organism>
<dbReference type="GO" id="GO:0016567">
    <property type="term" value="P:protein ubiquitination"/>
    <property type="evidence" value="ECO:0007669"/>
    <property type="project" value="TreeGrafter"/>
</dbReference>
<evidence type="ECO:0000313" key="9">
    <source>
        <dbReference type="Proteomes" id="UP000887013"/>
    </source>
</evidence>
<keyword evidence="2 4" id="KW-0863">Zinc-finger</keyword>
<dbReference type="InterPro" id="IPR036885">
    <property type="entry name" value="SWIB_MDM2_dom_sf"/>
</dbReference>
<feature type="compositionally biased region" description="Basic residues" evidence="5">
    <location>
        <begin position="369"/>
        <end position="382"/>
    </location>
</feature>
<dbReference type="EMBL" id="BMAW01056694">
    <property type="protein sequence ID" value="GFT07069.1"/>
    <property type="molecule type" value="Genomic_DNA"/>
</dbReference>
<dbReference type="Proteomes" id="UP000887013">
    <property type="component" value="Unassembled WGS sequence"/>
</dbReference>
<dbReference type="SUPFAM" id="SSF47592">
    <property type="entry name" value="SWIB/MDM2 domain"/>
    <property type="match status" value="1"/>
</dbReference>
<dbReference type="Gene3D" id="2.30.30.380">
    <property type="entry name" value="Zn-finger domain of Sec23/24"/>
    <property type="match status" value="1"/>
</dbReference>
<dbReference type="InterPro" id="IPR001876">
    <property type="entry name" value="Znf_RanBP2"/>
</dbReference>
<evidence type="ECO:0000256" key="3">
    <source>
        <dbReference type="ARBA" id="ARBA00022833"/>
    </source>
</evidence>
<accession>A0A8X6NCM7</accession>
<dbReference type="PANTHER" id="PTHR46858:SF5">
    <property type="entry name" value="E3 UBIQUITIN-PROTEIN LIGASE APD1-RELATED"/>
    <property type="match status" value="1"/>
</dbReference>
<protein>
    <submittedName>
        <fullName evidence="8">RanBP2-type domain-containing protein</fullName>
    </submittedName>
</protein>
<dbReference type="PROSITE" id="PS01358">
    <property type="entry name" value="ZF_RANBP2_1"/>
    <property type="match status" value="1"/>
</dbReference>
<keyword evidence="3" id="KW-0862">Zinc</keyword>
<reference evidence="8" key="1">
    <citation type="submission" date="2020-08" db="EMBL/GenBank/DDBJ databases">
        <title>Multicomponent nature underlies the extraordinary mechanical properties of spider dragline silk.</title>
        <authorList>
            <person name="Kono N."/>
            <person name="Nakamura H."/>
            <person name="Mori M."/>
            <person name="Yoshida Y."/>
            <person name="Ohtoshi R."/>
            <person name="Malay A.D."/>
            <person name="Moran D.A.P."/>
            <person name="Tomita M."/>
            <person name="Numata K."/>
            <person name="Arakawa K."/>
        </authorList>
    </citation>
    <scope>NUCLEOTIDE SEQUENCE</scope>
</reference>
<dbReference type="PANTHER" id="PTHR46858">
    <property type="entry name" value="OS05G0521000 PROTEIN"/>
    <property type="match status" value="1"/>
</dbReference>
<dbReference type="OrthoDB" id="24526at2759"/>
<dbReference type="Gene3D" id="1.10.245.10">
    <property type="entry name" value="SWIB/MDM2 domain"/>
    <property type="match status" value="1"/>
</dbReference>
<dbReference type="GO" id="GO:0061630">
    <property type="term" value="F:ubiquitin protein ligase activity"/>
    <property type="evidence" value="ECO:0007669"/>
    <property type="project" value="TreeGrafter"/>
</dbReference>
<dbReference type="GO" id="GO:0008270">
    <property type="term" value="F:zinc ion binding"/>
    <property type="evidence" value="ECO:0007669"/>
    <property type="project" value="UniProtKB-KW"/>
</dbReference>
<dbReference type="PROSITE" id="PS51925">
    <property type="entry name" value="SWIB_MDM2"/>
    <property type="match status" value="1"/>
</dbReference>
<name>A0A8X6NCM7_NEPPI</name>
<evidence type="ECO:0000259" key="7">
    <source>
        <dbReference type="PROSITE" id="PS51925"/>
    </source>
</evidence>
<gene>
    <name evidence="8" type="primary">NCL1_21437</name>
    <name evidence="8" type="ORF">NPIL_520391</name>
</gene>
<sequence length="482" mass="53120">MSIPALVPILGSKPGEYETGLSSGFVSQRGGHVTPQITITEKLFPTLPQSSPDAPYDGHGGSKPLVFNCIPNMEPNTSASAVPLQPPCSVLVSKDLMQVINPVKKEIASEHLTTLDNVLDSMKNYIIQHKLFDPEDPKKIIVKNNELGSIFGLSEFSIIDIKKILAKFVFPVSSKDKDSAEVICSYSVSEKALKRKLEVSEDIEMPKRLYAGCDSDESVYSVQDYETEFAKDTSDDNLCLVDENSFPGSGILTIEETYDVDVEYEIETGSDSNGDRNGFTTDSDSDIEEAIKTAILTFFCKTDSDVEYLADASSDENTNAVDAEISEEDKWLCGTCSTPNDPLSRRCASCWKLRCGWVSTKQPRGERNPRKHKPRSRKKHKKVTDVKNKESPSNFNQFDSPSTSQENLSSPSSSYTSEDGLQSSKSESDGKNEELNAKLCIICCTKPVNSSIIHGKTRQPQGSPYVQQLIECVVGFLHFAIL</sequence>
<keyword evidence="1" id="KW-0479">Metal-binding</keyword>
<evidence type="ECO:0000256" key="5">
    <source>
        <dbReference type="SAM" id="MobiDB-lite"/>
    </source>
</evidence>
<dbReference type="GO" id="GO:0043066">
    <property type="term" value="P:negative regulation of apoptotic process"/>
    <property type="evidence" value="ECO:0007669"/>
    <property type="project" value="TreeGrafter"/>
</dbReference>
<keyword evidence="9" id="KW-1185">Reference proteome</keyword>
<evidence type="ECO:0000256" key="2">
    <source>
        <dbReference type="ARBA" id="ARBA00022771"/>
    </source>
</evidence>
<dbReference type="GO" id="GO:0010468">
    <property type="term" value="P:regulation of gene expression"/>
    <property type="evidence" value="ECO:0007669"/>
    <property type="project" value="TreeGrafter"/>
</dbReference>
<dbReference type="InterPro" id="IPR036443">
    <property type="entry name" value="Znf_RanBP2_sf"/>
</dbReference>
<dbReference type="Pfam" id="PF02201">
    <property type="entry name" value="SWIB"/>
    <property type="match status" value="1"/>
</dbReference>
<evidence type="ECO:0000256" key="1">
    <source>
        <dbReference type="ARBA" id="ARBA00022723"/>
    </source>
</evidence>
<feature type="domain" description="RanBP2-type" evidence="6">
    <location>
        <begin position="327"/>
        <end position="356"/>
    </location>
</feature>
<feature type="compositionally biased region" description="Polar residues" evidence="5">
    <location>
        <begin position="391"/>
        <end position="425"/>
    </location>
</feature>
<proteinExistence type="predicted"/>
<dbReference type="InterPro" id="IPR003121">
    <property type="entry name" value="SWIB_MDM2_domain"/>
</dbReference>
<evidence type="ECO:0000313" key="8">
    <source>
        <dbReference type="EMBL" id="GFT07069.1"/>
    </source>
</evidence>
<dbReference type="AlphaFoldDB" id="A0A8X6NCM7"/>
<evidence type="ECO:0000259" key="6">
    <source>
        <dbReference type="PROSITE" id="PS50199"/>
    </source>
</evidence>
<evidence type="ECO:0000256" key="4">
    <source>
        <dbReference type="PROSITE-ProRule" id="PRU00322"/>
    </source>
</evidence>
<dbReference type="PROSITE" id="PS50199">
    <property type="entry name" value="ZF_RANBP2_2"/>
    <property type="match status" value="1"/>
</dbReference>
<comment type="caution">
    <text evidence="8">The sequence shown here is derived from an EMBL/GenBank/DDBJ whole genome shotgun (WGS) entry which is preliminary data.</text>
</comment>
<feature type="region of interest" description="Disordered" evidence="5">
    <location>
        <begin position="361"/>
        <end position="430"/>
    </location>
</feature>
<dbReference type="SUPFAM" id="SSF90209">
    <property type="entry name" value="Ran binding protein zinc finger-like"/>
    <property type="match status" value="1"/>
</dbReference>